<dbReference type="Proteomes" id="UP000325313">
    <property type="component" value="Unassembled WGS sequence"/>
</dbReference>
<proteinExistence type="predicted"/>
<reference evidence="2 3" key="1">
    <citation type="submission" date="2019-05" db="EMBL/GenBank/DDBJ databases">
        <title>Emergence of the Ug99 lineage of the wheat stem rust pathogen through somatic hybridization.</title>
        <authorList>
            <person name="Li F."/>
            <person name="Upadhyaya N.M."/>
            <person name="Sperschneider J."/>
            <person name="Matny O."/>
            <person name="Nguyen-Phuc H."/>
            <person name="Mago R."/>
            <person name="Raley C."/>
            <person name="Miller M.E."/>
            <person name="Silverstein K.A.T."/>
            <person name="Henningsen E."/>
            <person name="Hirsch C.D."/>
            <person name="Visser B."/>
            <person name="Pretorius Z.A."/>
            <person name="Steffenson B.J."/>
            <person name="Schwessinger B."/>
            <person name="Dodds P.N."/>
            <person name="Figueroa M."/>
        </authorList>
    </citation>
    <scope>NUCLEOTIDE SEQUENCE [LARGE SCALE GENOMIC DNA]</scope>
    <source>
        <strain evidence="2 3">Ug99</strain>
    </source>
</reference>
<evidence type="ECO:0000313" key="3">
    <source>
        <dbReference type="Proteomes" id="UP000325313"/>
    </source>
</evidence>
<dbReference type="EMBL" id="VDEP01000271">
    <property type="protein sequence ID" value="KAA1115973.1"/>
    <property type="molecule type" value="Genomic_DNA"/>
</dbReference>
<accession>A0A5B0QSR7</accession>
<name>A0A5B0QSR7_PUCGR</name>
<sequence length="256" mass="28438">MRQVGNPSHVGFHKAVMTNATSDNVHPLTDPEAILKAGNAEKRQTKLVTNQPIAPLPTTSTTPPQIMSDTIPPTGGQEQPAADSSRDSTRTADGSDVSTAKEWFKAVLKVQHMAITQAQEDCLQALEDQDLLLAMNIKNEIGTRAEQPAPGRVDLQKFCTSNGPTYRGPFQETEPFLRWIHGVQIFFETKSVSNAANKIKILGNLIAETNLQSFYANEAAGFLNKSWEEFKNRMFDFALPNNWRSGLQRQIRKLDM</sequence>
<dbReference type="AlphaFoldDB" id="A0A5B0QSR7"/>
<protein>
    <submittedName>
        <fullName evidence="2">Uncharacterized protein</fullName>
    </submittedName>
</protein>
<gene>
    <name evidence="2" type="ORF">PGTUg99_027700</name>
</gene>
<evidence type="ECO:0000256" key="1">
    <source>
        <dbReference type="SAM" id="MobiDB-lite"/>
    </source>
</evidence>
<feature type="region of interest" description="Disordered" evidence="1">
    <location>
        <begin position="45"/>
        <end position="96"/>
    </location>
</feature>
<feature type="compositionally biased region" description="Polar residues" evidence="1">
    <location>
        <begin position="46"/>
        <end position="68"/>
    </location>
</feature>
<evidence type="ECO:0000313" key="2">
    <source>
        <dbReference type="EMBL" id="KAA1115973.1"/>
    </source>
</evidence>
<comment type="caution">
    <text evidence="2">The sequence shown here is derived from an EMBL/GenBank/DDBJ whole genome shotgun (WGS) entry which is preliminary data.</text>
</comment>
<organism evidence="2 3">
    <name type="scientific">Puccinia graminis f. sp. tritici</name>
    <dbReference type="NCBI Taxonomy" id="56615"/>
    <lineage>
        <taxon>Eukaryota</taxon>
        <taxon>Fungi</taxon>
        <taxon>Dikarya</taxon>
        <taxon>Basidiomycota</taxon>
        <taxon>Pucciniomycotina</taxon>
        <taxon>Pucciniomycetes</taxon>
        <taxon>Pucciniales</taxon>
        <taxon>Pucciniaceae</taxon>
        <taxon>Puccinia</taxon>
    </lineage>
</organism>